<reference evidence="1 2" key="1">
    <citation type="journal article" date="2022" name="Genome Biol. Evol.">
        <title>The Spruce Budworm Genome: Reconstructing the Evolutionary History of Antifreeze Proteins.</title>
        <authorList>
            <person name="Beliveau C."/>
            <person name="Gagne P."/>
            <person name="Picq S."/>
            <person name="Vernygora O."/>
            <person name="Keeling C.I."/>
            <person name="Pinkney K."/>
            <person name="Doucet D."/>
            <person name="Wen F."/>
            <person name="Johnston J.S."/>
            <person name="Maaroufi H."/>
            <person name="Boyle B."/>
            <person name="Laroche J."/>
            <person name="Dewar K."/>
            <person name="Juretic N."/>
            <person name="Blackburn G."/>
            <person name="Nisole A."/>
            <person name="Brunet B."/>
            <person name="Brandao M."/>
            <person name="Lumley L."/>
            <person name="Duan J."/>
            <person name="Quan G."/>
            <person name="Lucarotti C.J."/>
            <person name="Roe A.D."/>
            <person name="Sperling F.A.H."/>
            <person name="Levesque R.C."/>
            <person name="Cusson M."/>
        </authorList>
    </citation>
    <scope>NUCLEOTIDE SEQUENCE [LARGE SCALE GENOMIC DNA]</scope>
    <source>
        <strain evidence="1">Glfc:IPQL:Cfum</strain>
    </source>
</reference>
<organism evidence="1 2">
    <name type="scientific">Choristoneura fumiferana</name>
    <name type="common">Spruce budworm moth</name>
    <name type="synonym">Archips fumiferana</name>
    <dbReference type="NCBI Taxonomy" id="7141"/>
    <lineage>
        <taxon>Eukaryota</taxon>
        <taxon>Metazoa</taxon>
        <taxon>Ecdysozoa</taxon>
        <taxon>Arthropoda</taxon>
        <taxon>Hexapoda</taxon>
        <taxon>Insecta</taxon>
        <taxon>Pterygota</taxon>
        <taxon>Neoptera</taxon>
        <taxon>Endopterygota</taxon>
        <taxon>Lepidoptera</taxon>
        <taxon>Glossata</taxon>
        <taxon>Ditrysia</taxon>
        <taxon>Tortricoidea</taxon>
        <taxon>Tortricidae</taxon>
        <taxon>Tortricinae</taxon>
        <taxon>Choristoneura</taxon>
    </lineage>
</organism>
<sequence length="196" mass="22430">MDVESKIKEDMRSLGCNSEVKISLACFLYMHLVDKKLMYDTEYCYNEDVDTLYVVARRSKSEKMNIYVPIPTFEDVNMDFIGKLQENLCTIETGPSINLAFIDGDSSTVIYTFTKGLVERPTPEKVTERRTREERRIFIDNELRKNKNDIMNNALNGGFVDDDDCQGIRNAASLMGTLPNSSDLGDICKYRFIGLE</sequence>
<evidence type="ECO:0000313" key="1">
    <source>
        <dbReference type="EMBL" id="KAI8423897.1"/>
    </source>
</evidence>
<gene>
    <name evidence="1" type="ORF">MSG28_012895</name>
</gene>
<dbReference type="EMBL" id="CM046122">
    <property type="protein sequence ID" value="KAI8423897.1"/>
    <property type="molecule type" value="Genomic_DNA"/>
</dbReference>
<accession>A0ACC0JIG1</accession>
<protein>
    <submittedName>
        <fullName evidence="1">Uncharacterized protein</fullName>
    </submittedName>
</protein>
<comment type="caution">
    <text evidence="1">The sequence shown here is derived from an EMBL/GenBank/DDBJ whole genome shotgun (WGS) entry which is preliminary data.</text>
</comment>
<proteinExistence type="predicted"/>
<keyword evidence="2" id="KW-1185">Reference proteome</keyword>
<name>A0ACC0JIG1_CHOFU</name>
<dbReference type="Proteomes" id="UP001064048">
    <property type="component" value="Chromosome 22"/>
</dbReference>
<evidence type="ECO:0000313" key="2">
    <source>
        <dbReference type="Proteomes" id="UP001064048"/>
    </source>
</evidence>